<evidence type="ECO:0000256" key="3">
    <source>
        <dbReference type="ARBA" id="ARBA00022692"/>
    </source>
</evidence>
<evidence type="ECO:0000313" key="11">
    <source>
        <dbReference type="Proteomes" id="UP000026962"/>
    </source>
</evidence>
<feature type="transmembrane region" description="Helical" evidence="8">
    <location>
        <begin position="351"/>
        <end position="375"/>
    </location>
</feature>
<dbReference type="Pfam" id="PF04144">
    <property type="entry name" value="SCAMP"/>
    <property type="match status" value="1"/>
</dbReference>
<dbReference type="AlphaFoldDB" id="A0A0E0LRK6"/>
<keyword evidence="7 8" id="KW-0968">Cytoplasmic vesicle</keyword>
<dbReference type="eggNOG" id="KOG3456">
    <property type="taxonomic scope" value="Eukaryota"/>
</dbReference>
<organism evidence="10">
    <name type="scientific">Oryza punctata</name>
    <name type="common">Red rice</name>
    <dbReference type="NCBI Taxonomy" id="4537"/>
    <lineage>
        <taxon>Eukaryota</taxon>
        <taxon>Viridiplantae</taxon>
        <taxon>Streptophyta</taxon>
        <taxon>Embryophyta</taxon>
        <taxon>Tracheophyta</taxon>
        <taxon>Spermatophyta</taxon>
        <taxon>Magnoliopsida</taxon>
        <taxon>Liliopsida</taxon>
        <taxon>Poales</taxon>
        <taxon>Poaceae</taxon>
        <taxon>BOP clade</taxon>
        <taxon>Oryzoideae</taxon>
        <taxon>Oryzeae</taxon>
        <taxon>Oryzinae</taxon>
        <taxon>Oryza</taxon>
    </lineage>
</organism>
<comment type="similarity">
    <text evidence="2 8">Belongs to the SCAMP family.</text>
</comment>
<dbReference type="Gramene" id="OPUNC08G03710.1">
    <property type="protein sequence ID" value="OPUNC08G03710.1"/>
    <property type="gene ID" value="OPUNC08G03710"/>
</dbReference>
<keyword evidence="8" id="KW-0813">Transport</keyword>
<reference evidence="10" key="1">
    <citation type="submission" date="2015-04" db="UniProtKB">
        <authorList>
            <consortium name="EnsemblPlants"/>
        </authorList>
    </citation>
    <scope>IDENTIFICATION</scope>
</reference>
<evidence type="ECO:0000256" key="4">
    <source>
        <dbReference type="ARBA" id="ARBA00022989"/>
    </source>
</evidence>
<dbReference type="GO" id="GO:0032588">
    <property type="term" value="C:trans-Golgi network membrane"/>
    <property type="evidence" value="ECO:0007669"/>
    <property type="project" value="TreeGrafter"/>
</dbReference>
<keyword evidence="4 8" id="KW-1133">Transmembrane helix</keyword>
<reference evidence="10" key="2">
    <citation type="submission" date="2018-05" db="EMBL/GenBank/DDBJ databases">
        <title>OpunRS2 (Oryza punctata Reference Sequence Version 2).</title>
        <authorList>
            <person name="Zhang J."/>
            <person name="Kudrna D."/>
            <person name="Lee S."/>
            <person name="Talag J."/>
            <person name="Welchert J."/>
            <person name="Wing R.A."/>
        </authorList>
    </citation>
    <scope>NUCLEOTIDE SEQUENCE [LARGE SCALE GENOMIC DNA]</scope>
</reference>
<name>A0A0E0LRK6_ORYPU</name>
<feature type="transmembrane region" description="Helical" evidence="8">
    <location>
        <begin position="311"/>
        <end position="331"/>
    </location>
</feature>
<evidence type="ECO:0000313" key="10">
    <source>
        <dbReference type="EnsemblPlants" id="OPUNC08G03710.1"/>
    </source>
</evidence>
<dbReference type="HOGENOM" id="CLU_066546_3_1_1"/>
<proteinExistence type="inferred from homology"/>
<dbReference type="GO" id="GO:0030658">
    <property type="term" value="C:transport vesicle membrane"/>
    <property type="evidence" value="ECO:0007669"/>
    <property type="project" value="UniProtKB-SubCell"/>
</dbReference>
<dbReference type="PANTHER" id="PTHR10687">
    <property type="entry name" value="SECRETORY CARRIER-ASSOCIATED MEMBRANE PROTEIN SCAMP"/>
    <property type="match status" value="1"/>
</dbReference>
<keyword evidence="11" id="KW-1185">Reference proteome</keyword>
<evidence type="ECO:0000256" key="1">
    <source>
        <dbReference type="ARBA" id="ARBA00004003"/>
    </source>
</evidence>
<dbReference type="Pfam" id="PF10276">
    <property type="entry name" value="zf-CHCC"/>
    <property type="match status" value="1"/>
</dbReference>
<sequence length="386" mass="42456">MATAARRLLLPAFRNSLAGANGAAAAAGAARGVSTERAVGAAAVVGSHTAKWMQVVVSCPNYVSCLDLKHIFSVKDLCSLLHWDTSKKSPMELINAVPPIKVEGRIAACDGRQDKGRETGSLGHPIEYICLDLDQPASGAAMAPTPASGKKKSWMPAGLGGSGKLGATIDIPLEDPRKKEKELLAWEEDLRRRERDIKQRENAMDRAGVTIEVKNWPPFFPIIHHDIASEIPIHAQKLQYIAFGSWLGLVACLVWNVLAVLIESIHSEDIVLFLFAIIYAIFGCPLSYILWYRPLYSTMRTDSMVTFGQFFVFYSIHVGFCVIAAVAPPIIFKGKTLTGILVAIEVLTGDMFVGVLYLIGFAFFTLESIISIWVLERVYMYFRGHR</sequence>
<keyword evidence="3 8" id="KW-0812">Transmembrane</keyword>
<evidence type="ECO:0000256" key="5">
    <source>
        <dbReference type="ARBA" id="ARBA00023054"/>
    </source>
</evidence>
<evidence type="ECO:0000256" key="8">
    <source>
        <dbReference type="RuleBase" id="RU363122"/>
    </source>
</evidence>
<dbReference type="InterPro" id="IPR007273">
    <property type="entry name" value="SCAMP"/>
</dbReference>
<dbReference type="GO" id="GO:0015031">
    <property type="term" value="P:protein transport"/>
    <property type="evidence" value="ECO:0007669"/>
    <property type="project" value="InterPro"/>
</dbReference>
<feature type="transmembrane region" description="Helical" evidence="8">
    <location>
        <begin position="270"/>
        <end position="291"/>
    </location>
</feature>
<dbReference type="OMA" id="CVYFRGH"/>
<comment type="subcellular location">
    <subcellularLocation>
        <location evidence="8">Cell membrane</location>
        <topology evidence="8">Multi-pass membrane protein</topology>
    </subcellularLocation>
    <subcellularLocation>
        <location evidence="8">Cytoplasmic vesicle</location>
        <location evidence="8">Secretory vesicle membrane</location>
        <topology evidence="8">Multi-pass membrane protein</topology>
    </subcellularLocation>
</comment>
<accession>A0A0E0LRK6</accession>
<dbReference type="GO" id="GO:0055038">
    <property type="term" value="C:recycling endosome membrane"/>
    <property type="evidence" value="ECO:0007669"/>
    <property type="project" value="TreeGrafter"/>
</dbReference>
<dbReference type="EnsemblPlants" id="OPUNC08G03710.1">
    <property type="protein sequence ID" value="OPUNC08G03710.1"/>
    <property type="gene ID" value="OPUNC08G03710"/>
</dbReference>
<dbReference type="Proteomes" id="UP000026962">
    <property type="component" value="Chromosome 8"/>
</dbReference>
<dbReference type="eggNOG" id="KOG3088">
    <property type="taxonomic scope" value="Eukaryota"/>
</dbReference>
<keyword evidence="6 8" id="KW-0472">Membrane</keyword>
<evidence type="ECO:0000256" key="7">
    <source>
        <dbReference type="ARBA" id="ARBA00023329"/>
    </source>
</evidence>
<protein>
    <recommendedName>
        <fullName evidence="8">Secretory carrier-associated membrane protein</fullName>
        <shortName evidence="8">Secretory carrier membrane protein</shortName>
    </recommendedName>
</protein>
<feature type="transmembrane region" description="Helical" evidence="8">
    <location>
        <begin position="240"/>
        <end position="258"/>
    </location>
</feature>
<evidence type="ECO:0000259" key="9">
    <source>
        <dbReference type="Pfam" id="PF10276"/>
    </source>
</evidence>
<dbReference type="PANTHER" id="PTHR10687:SF54">
    <property type="entry name" value="SECRETORY CARRIER-ASSOCIATED MEMBRANE PROTEIN"/>
    <property type="match status" value="1"/>
</dbReference>
<evidence type="ECO:0000256" key="6">
    <source>
        <dbReference type="ARBA" id="ARBA00023136"/>
    </source>
</evidence>
<keyword evidence="8" id="KW-1003">Cell membrane</keyword>
<feature type="domain" description="Zinc finger CHCC-type" evidence="9">
    <location>
        <begin position="104"/>
        <end position="137"/>
    </location>
</feature>
<dbReference type="InterPro" id="IPR019401">
    <property type="entry name" value="Znf_CHCC"/>
</dbReference>
<dbReference type="GO" id="GO:0005886">
    <property type="term" value="C:plasma membrane"/>
    <property type="evidence" value="ECO:0007669"/>
    <property type="project" value="UniProtKB-SubCell"/>
</dbReference>
<dbReference type="Gene3D" id="2.60.260.40">
    <property type="entry name" value="q5lls5 like domains"/>
    <property type="match status" value="1"/>
</dbReference>
<comment type="function">
    <text evidence="1 8">Probably involved in membrane trafficking.</text>
</comment>
<evidence type="ECO:0000256" key="2">
    <source>
        <dbReference type="ARBA" id="ARBA00010482"/>
    </source>
</evidence>
<keyword evidence="5" id="KW-0175">Coiled coil</keyword>